<protein>
    <recommendedName>
        <fullName evidence="3">F-box domain-containing protein</fullName>
    </recommendedName>
</protein>
<dbReference type="Proteomes" id="UP000001396">
    <property type="component" value="Unassembled WGS sequence"/>
</dbReference>
<dbReference type="GeneID" id="31357443"/>
<keyword evidence="2" id="KW-1185">Reference proteome</keyword>
<name>D3B0V0_HETP5</name>
<organism evidence="1 2">
    <name type="scientific">Heterostelium pallidum (strain ATCC 26659 / Pp 5 / PN500)</name>
    <name type="common">Cellular slime mold</name>
    <name type="synonym">Polysphondylium pallidum</name>
    <dbReference type="NCBI Taxonomy" id="670386"/>
    <lineage>
        <taxon>Eukaryota</taxon>
        <taxon>Amoebozoa</taxon>
        <taxon>Evosea</taxon>
        <taxon>Eumycetozoa</taxon>
        <taxon>Dictyostelia</taxon>
        <taxon>Acytosteliales</taxon>
        <taxon>Acytosteliaceae</taxon>
        <taxon>Heterostelium</taxon>
    </lineage>
</organism>
<sequence>MVKYSLKHSGLKKDMLVDAIIKHQEHRDELKSKLVTDNSIEQYHRGTVEYRLPTLIIYRIIRDLWHDDINLNLNTLHLCRNYRWLLSIGLVSKELFKLISSLFTRFELISTYQIYESHRMPDVLAKEIKSHYLNPLSVVKNISHLTLSMEIFKEINNKSKSTSIELGVIFNNVRKLNYSSDLISSSLRKLKLPHSPFSRSFLSILPSDSQVTTFSLAYISLEQINMIGSNFKNITKLILWKINGNAESKLEELLCSPKCNVRTLYFDCRDRFQMLLHRVLPVNQSIETIDVGENLKETFCVASKSSSINRFIFHEHREQSNAYSRIFQPTGYIHIKSKYRKNPGTLFSVGAVMKYAKKIYNVSENTDDNQAIESDYPNLKFLSYVQ</sequence>
<dbReference type="EMBL" id="ADBJ01000008">
    <property type="protein sequence ID" value="EFA84924.1"/>
    <property type="molecule type" value="Genomic_DNA"/>
</dbReference>
<evidence type="ECO:0008006" key="3">
    <source>
        <dbReference type="Google" id="ProtNLM"/>
    </source>
</evidence>
<dbReference type="AlphaFoldDB" id="D3B0V0"/>
<accession>D3B0V0</accession>
<evidence type="ECO:0000313" key="1">
    <source>
        <dbReference type="EMBL" id="EFA84924.1"/>
    </source>
</evidence>
<dbReference type="InParanoid" id="D3B0V0"/>
<evidence type="ECO:0000313" key="2">
    <source>
        <dbReference type="Proteomes" id="UP000001396"/>
    </source>
</evidence>
<proteinExistence type="predicted"/>
<comment type="caution">
    <text evidence="1">The sequence shown here is derived from an EMBL/GenBank/DDBJ whole genome shotgun (WGS) entry which is preliminary data.</text>
</comment>
<dbReference type="RefSeq" id="XP_020437034.1">
    <property type="nucleotide sequence ID" value="XM_020572917.1"/>
</dbReference>
<reference evidence="1 2" key="1">
    <citation type="journal article" date="2011" name="Genome Res.">
        <title>Phylogeny-wide analysis of social amoeba genomes highlights ancient origins for complex intercellular communication.</title>
        <authorList>
            <person name="Heidel A.J."/>
            <person name="Lawal H.M."/>
            <person name="Felder M."/>
            <person name="Schilde C."/>
            <person name="Helps N.R."/>
            <person name="Tunggal B."/>
            <person name="Rivero F."/>
            <person name="John U."/>
            <person name="Schleicher M."/>
            <person name="Eichinger L."/>
            <person name="Platzer M."/>
            <person name="Noegel A.A."/>
            <person name="Schaap P."/>
            <person name="Gloeckner G."/>
        </authorList>
    </citation>
    <scope>NUCLEOTIDE SEQUENCE [LARGE SCALE GENOMIC DNA]</scope>
    <source>
        <strain evidence="2">ATCC 26659 / Pp 5 / PN500</strain>
    </source>
</reference>
<gene>
    <name evidence="1" type="ORF">PPL_01917</name>
</gene>